<protein>
    <submittedName>
        <fullName evidence="3">ATP-binding protein</fullName>
    </submittedName>
</protein>
<evidence type="ECO:0000259" key="2">
    <source>
        <dbReference type="Pfam" id="PF13581"/>
    </source>
</evidence>
<dbReference type="CDD" id="cd16936">
    <property type="entry name" value="HATPase_RsbW-like"/>
    <property type="match status" value="1"/>
</dbReference>
<feature type="domain" description="Histidine kinase/HSP90-like ATPase" evidence="2">
    <location>
        <begin position="9"/>
        <end position="129"/>
    </location>
</feature>
<dbReference type="InterPro" id="IPR036890">
    <property type="entry name" value="HATPase_C_sf"/>
</dbReference>
<keyword evidence="1" id="KW-0723">Serine/threonine-protein kinase</keyword>
<proteinExistence type="predicted"/>
<sequence length="132" mass="14649">MNDTVNLSLPSKPEYVSVARLTASFVANKMGFDIEAIEDIKLAVGEACNNAVLHSGSKDTYNLEFRQNNETLSIEIKDFGNGFDFNNYHEPMLEDPQESGLGLFIIKALMDEVKIDTEEGLGTKIIMSKIVE</sequence>
<dbReference type="InterPro" id="IPR050267">
    <property type="entry name" value="Anti-sigma-factor_SerPK"/>
</dbReference>
<keyword evidence="1" id="KW-0418">Kinase</keyword>
<reference evidence="3 4" key="1">
    <citation type="submission" date="2020-11" db="EMBL/GenBank/DDBJ databases">
        <title>Fusibacter basophilias sp. nov.</title>
        <authorList>
            <person name="Qiu D."/>
        </authorList>
    </citation>
    <scope>NUCLEOTIDE SEQUENCE [LARGE SCALE GENOMIC DNA]</scope>
    <source>
        <strain evidence="3 4">Q10-2</strain>
    </source>
</reference>
<dbReference type="PANTHER" id="PTHR35526">
    <property type="entry name" value="ANTI-SIGMA-F FACTOR RSBW-RELATED"/>
    <property type="match status" value="1"/>
</dbReference>
<evidence type="ECO:0000313" key="3">
    <source>
        <dbReference type="EMBL" id="MBF4695427.1"/>
    </source>
</evidence>
<dbReference type="InterPro" id="IPR003594">
    <property type="entry name" value="HATPase_dom"/>
</dbReference>
<comment type="caution">
    <text evidence="3">The sequence shown here is derived from an EMBL/GenBank/DDBJ whole genome shotgun (WGS) entry which is preliminary data.</text>
</comment>
<organism evidence="3 4">
    <name type="scientific">Fusibacter ferrireducens</name>
    <dbReference type="NCBI Taxonomy" id="2785058"/>
    <lineage>
        <taxon>Bacteria</taxon>
        <taxon>Bacillati</taxon>
        <taxon>Bacillota</taxon>
        <taxon>Clostridia</taxon>
        <taxon>Eubacteriales</taxon>
        <taxon>Eubacteriales Family XII. Incertae Sedis</taxon>
        <taxon>Fusibacter</taxon>
    </lineage>
</organism>
<accession>A0ABR9ZY80</accession>
<keyword evidence="3" id="KW-0547">Nucleotide-binding</keyword>
<dbReference type="RefSeq" id="WP_069870669.1">
    <property type="nucleotide sequence ID" value="NZ_JADKNH010000016.1"/>
</dbReference>
<dbReference type="PANTHER" id="PTHR35526:SF3">
    <property type="entry name" value="ANTI-SIGMA-F FACTOR RSBW"/>
    <property type="match status" value="1"/>
</dbReference>
<keyword evidence="3" id="KW-0067">ATP-binding</keyword>
<dbReference type="SUPFAM" id="SSF55874">
    <property type="entry name" value="ATPase domain of HSP90 chaperone/DNA topoisomerase II/histidine kinase"/>
    <property type="match status" value="1"/>
</dbReference>
<dbReference type="GO" id="GO:0005524">
    <property type="term" value="F:ATP binding"/>
    <property type="evidence" value="ECO:0007669"/>
    <property type="project" value="UniProtKB-KW"/>
</dbReference>
<dbReference type="Proteomes" id="UP000614200">
    <property type="component" value="Unassembled WGS sequence"/>
</dbReference>
<dbReference type="EMBL" id="JADKNH010000016">
    <property type="protein sequence ID" value="MBF4695427.1"/>
    <property type="molecule type" value="Genomic_DNA"/>
</dbReference>
<name>A0ABR9ZY80_9FIRM</name>
<keyword evidence="1" id="KW-0808">Transferase</keyword>
<keyword evidence="4" id="KW-1185">Reference proteome</keyword>
<evidence type="ECO:0000256" key="1">
    <source>
        <dbReference type="ARBA" id="ARBA00022527"/>
    </source>
</evidence>
<evidence type="ECO:0000313" key="4">
    <source>
        <dbReference type="Proteomes" id="UP000614200"/>
    </source>
</evidence>
<dbReference type="Pfam" id="PF13581">
    <property type="entry name" value="HATPase_c_2"/>
    <property type="match status" value="1"/>
</dbReference>
<dbReference type="Gene3D" id="3.30.565.10">
    <property type="entry name" value="Histidine kinase-like ATPase, C-terminal domain"/>
    <property type="match status" value="1"/>
</dbReference>
<gene>
    <name evidence="3" type="ORF">ISU02_20215</name>
</gene>